<accession>A0A645GGB2</accession>
<dbReference type="EMBL" id="VSSQ01074986">
    <property type="protein sequence ID" value="MPN25715.1"/>
    <property type="molecule type" value="Genomic_DNA"/>
</dbReference>
<evidence type="ECO:0000313" key="1">
    <source>
        <dbReference type="EMBL" id="MPN25715.1"/>
    </source>
</evidence>
<comment type="caution">
    <text evidence="1">The sequence shown here is derived from an EMBL/GenBank/DDBJ whole genome shotgun (WGS) entry which is preliminary data.</text>
</comment>
<sequence length="165" mass="18458">MEFHAVLGQRFVQQLSHLEVDGRHDLVERFDEADVQAGMLQVLRHFETDEPAADDRGAFHALLAHERADAVRVRNRPECLHAGGVDTGDRGLERGRAGGDHQRIVALRIGFAGFNALDQHGLLVPVDGEHFVLNANVHVELLSHRFRRLQQQCRARLDDVANVIG</sequence>
<reference evidence="1" key="1">
    <citation type="submission" date="2019-08" db="EMBL/GenBank/DDBJ databases">
        <authorList>
            <person name="Kucharzyk K."/>
            <person name="Murdoch R.W."/>
            <person name="Higgins S."/>
            <person name="Loffler F."/>
        </authorList>
    </citation>
    <scope>NUCLEOTIDE SEQUENCE</scope>
</reference>
<protein>
    <submittedName>
        <fullName evidence="1">Uncharacterized protein</fullName>
    </submittedName>
</protein>
<name>A0A645GGB2_9ZZZZ</name>
<organism evidence="1">
    <name type="scientific">bioreactor metagenome</name>
    <dbReference type="NCBI Taxonomy" id="1076179"/>
    <lineage>
        <taxon>unclassified sequences</taxon>
        <taxon>metagenomes</taxon>
        <taxon>ecological metagenomes</taxon>
    </lineage>
</organism>
<proteinExistence type="predicted"/>
<dbReference type="AlphaFoldDB" id="A0A645GGB2"/>
<gene>
    <name evidence="1" type="ORF">SDC9_173129</name>
</gene>